<dbReference type="Pfam" id="PF02561">
    <property type="entry name" value="FliS"/>
    <property type="match status" value="1"/>
</dbReference>
<keyword evidence="8" id="KW-1185">Reference proteome</keyword>
<evidence type="ECO:0000256" key="5">
    <source>
        <dbReference type="ARBA" id="ARBA00023186"/>
    </source>
</evidence>
<dbReference type="Gene3D" id="1.20.120.340">
    <property type="entry name" value="Flagellar protein FliS"/>
    <property type="match status" value="1"/>
</dbReference>
<sequence>MSYGLKAKRAEFIRDAVMSASPVRLLTMLYDRMLLDLNRAEAAQQAGNWKTASEQLVHAQSIVAELSGTLKVDEWEGGENLQAIYGYVLKAMVEANLQHSASITRECINLLEPLRDAWHEAAAQLPAQAPTAGTSGTGGTLGVG</sequence>
<dbReference type="RefSeq" id="WP_263128221.1">
    <property type="nucleotide sequence ID" value="NZ_CP106856.1"/>
</dbReference>
<keyword evidence="7" id="KW-0282">Flagellum</keyword>
<evidence type="ECO:0000256" key="3">
    <source>
        <dbReference type="ARBA" id="ARBA00022490"/>
    </source>
</evidence>
<dbReference type="NCBIfam" id="TIGR00208">
    <property type="entry name" value="fliS"/>
    <property type="match status" value="1"/>
</dbReference>
<evidence type="ECO:0000313" key="8">
    <source>
        <dbReference type="Proteomes" id="UP001063368"/>
    </source>
</evidence>
<keyword evidence="7" id="KW-0969">Cilium</keyword>
<accession>A0ABY6FTK2</accession>
<protein>
    <recommendedName>
        <fullName evidence="6">Flagellar secretion chaperone FliS</fullName>
    </recommendedName>
</protein>
<dbReference type="PANTHER" id="PTHR34773:SF1">
    <property type="entry name" value="FLAGELLAR SECRETION CHAPERONE FLIS"/>
    <property type="match status" value="1"/>
</dbReference>
<evidence type="ECO:0000256" key="6">
    <source>
        <dbReference type="PIRNR" id="PIRNR039090"/>
    </source>
</evidence>
<dbReference type="InterPro" id="IPR036584">
    <property type="entry name" value="FliS_sf"/>
</dbReference>
<evidence type="ECO:0000256" key="1">
    <source>
        <dbReference type="ARBA" id="ARBA00004514"/>
    </source>
</evidence>
<reference evidence="7" key="1">
    <citation type="submission" date="2022-09" db="EMBL/GenBank/DDBJ databases">
        <authorList>
            <person name="Li D."/>
            <person name="Cheng J."/>
            <person name="Li Y."/>
        </authorList>
    </citation>
    <scope>NUCLEOTIDE SEQUENCE</scope>
    <source>
        <strain evidence="7">DL</strain>
    </source>
</reference>
<name>A0ABY6FTK2_9MICC</name>
<proteinExistence type="inferred from homology"/>
<keyword evidence="4 6" id="KW-1005">Bacterial flagellum biogenesis</keyword>
<organism evidence="7 8">
    <name type="scientific">Arthrobacter koreensis</name>
    <dbReference type="NCBI Taxonomy" id="199136"/>
    <lineage>
        <taxon>Bacteria</taxon>
        <taxon>Bacillati</taxon>
        <taxon>Actinomycetota</taxon>
        <taxon>Actinomycetes</taxon>
        <taxon>Micrococcales</taxon>
        <taxon>Micrococcaceae</taxon>
        <taxon>Arthrobacter</taxon>
    </lineage>
</organism>
<gene>
    <name evidence="7" type="primary">fliS</name>
    <name evidence="7" type="ORF">N9A08_02390</name>
</gene>
<evidence type="ECO:0000256" key="4">
    <source>
        <dbReference type="ARBA" id="ARBA00022795"/>
    </source>
</evidence>
<dbReference type="PANTHER" id="PTHR34773">
    <property type="entry name" value="FLAGELLAR SECRETION CHAPERONE FLIS"/>
    <property type="match status" value="1"/>
</dbReference>
<dbReference type="PIRSF" id="PIRSF039090">
    <property type="entry name" value="Flis"/>
    <property type="match status" value="1"/>
</dbReference>
<keyword evidence="5" id="KW-0143">Chaperone</keyword>
<evidence type="ECO:0000256" key="2">
    <source>
        <dbReference type="ARBA" id="ARBA00008787"/>
    </source>
</evidence>
<dbReference type="Proteomes" id="UP001063368">
    <property type="component" value="Chromosome"/>
</dbReference>
<evidence type="ECO:0000313" key="7">
    <source>
        <dbReference type="EMBL" id="UYB36556.1"/>
    </source>
</evidence>
<dbReference type="EMBL" id="CP106856">
    <property type="protein sequence ID" value="UYB36556.1"/>
    <property type="molecule type" value="Genomic_DNA"/>
</dbReference>
<comment type="similarity">
    <text evidence="2 6">Belongs to the FliS family.</text>
</comment>
<comment type="subcellular location">
    <subcellularLocation>
        <location evidence="1 6">Cytoplasm</location>
        <location evidence="1 6">Cytosol</location>
    </subcellularLocation>
</comment>
<dbReference type="InterPro" id="IPR003713">
    <property type="entry name" value="FliS"/>
</dbReference>
<dbReference type="CDD" id="cd16098">
    <property type="entry name" value="FliS"/>
    <property type="match status" value="1"/>
</dbReference>
<keyword evidence="7" id="KW-0966">Cell projection</keyword>
<keyword evidence="3 6" id="KW-0963">Cytoplasm</keyword>
<dbReference type="SUPFAM" id="SSF101116">
    <property type="entry name" value="Flagellar export chaperone FliS"/>
    <property type="match status" value="1"/>
</dbReference>